<evidence type="ECO:0000313" key="2">
    <source>
        <dbReference type="Proteomes" id="UP000091967"/>
    </source>
</evidence>
<dbReference type="Proteomes" id="UP000091967">
    <property type="component" value="Unassembled WGS sequence"/>
</dbReference>
<dbReference type="EMBL" id="LYXU01000004">
    <property type="protein sequence ID" value="OBS19954.1"/>
    <property type="molecule type" value="Genomic_DNA"/>
</dbReference>
<dbReference type="AlphaFoldDB" id="A0A1B8AI50"/>
<comment type="caution">
    <text evidence="1">The sequence shown here is derived from an EMBL/GenBank/DDBJ whole genome shotgun (WGS) entry which is preliminary data.</text>
</comment>
<sequence length="97" mass="11350">MDEYLDQLDEYVDQLEEYAIQLDEYLNPLYDAMDQMEEGMHVALYGVYKRVLPEASVEILPYHSEPTTRGAGIRTSFVFLNLFVLAFNVHHIIHRTP</sequence>
<name>A0A1B8AI50_FUSPO</name>
<proteinExistence type="predicted"/>
<reference evidence="1 2" key="1">
    <citation type="submission" date="2016-06" db="EMBL/GenBank/DDBJ databases">
        <title>Living apart together: crosstalk between the core and supernumerary genomes in a fungal plant pathogen.</title>
        <authorList>
            <person name="Vanheule A."/>
            <person name="Audenaert K."/>
            <person name="Warris S."/>
            <person name="Van De Geest H."/>
            <person name="Schijlen E."/>
            <person name="Hofte M."/>
            <person name="De Saeger S."/>
            <person name="Haesaert G."/>
            <person name="Waalwijk C."/>
            <person name="Van Der Lee T."/>
        </authorList>
    </citation>
    <scope>NUCLEOTIDE SEQUENCE [LARGE SCALE GENOMIC DNA]</scope>
    <source>
        <strain evidence="1 2">2516</strain>
    </source>
</reference>
<gene>
    <name evidence="1" type="ORF">FPOA_11678</name>
</gene>
<evidence type="ECO:0000313" key="1">
    <source>
        <dbReference type="EMBL" id="OBS19954.1"/>
    </source>
</evidence>
<keyword evidence="2" id="KW-1185">Reference proteome</keyword>
<organism evidence="1 2">
    <name type="scientific">Fusarium poae</name>
    <dbReference type="NCBI Taxonomy" id="36050"/>
    <lineage>
        <taxon>Eukaryota</taxon>
        <taxon>Fungi</taxon>
        <taxon>Dikarya</taxon>
        <taxon>Ascomycota</taxon>
        <taxon>Pezizomycotina</taxon>
        <taxon>Sordariomycetes</taxon>
        <taxon>Hypocreomycetidae</taxon>
        <taxon>Hypocreales</taxon>
        <taxon>Nectriaceae</taxon>
        <taxon>Fusarium</taxon>
    </lineage>
</organism>
<accession>A0A1B8AI50</accession>
<protein>
    <submittedName>
        <fullName evidence="1">Uncharacterized protein</fullName>
    </submittedName>
</protein>